<evidence type="ECO:0000313" key="7">
    <source>
        <dbReference type="EMBL" id="MBK1669488.1"/>
    </source>
</evidence>
<evidence type="ECO:0000256" key="4">
    <source>
        <dbReference type="ARBA" id="ARBA00022989"/>
    </source>
</evidence>
<comment type="subcellular location">
    <subcellularLocation>
        <location evidence="1">Cell membrane</location>
        <topology evidence="1">Multi-pass membrane protein</topology>
    </subcellularLocation>
</comment>
<keyword evidence="8" id="KW-1185">Reference proteome</keyword>
<gene>
    <name evidence="7" type="primary">lptG</name>
    <name evidence="7" type="ORF">CKO28_15725</name>
</gene>
<feature type="transmembrane region" description="Helical" evidence="6">
    <location>
        <begin position="321"/>
        <end position="345"/>
    </location>
</feature>
<keyword evidence="2" id="KW-1003">Cell membrane</keyword>
<feature type="transmembrane region" description="Helical" evidence="6">
    <location>
        <begin position="357"/>
        <end position="377"/>
    </location>
</feature>
<dbReference type="PANTHER" id="PTHR33529">
    <property type="entry name" value="SLR0882 PROTEIN-RELATED"/>
    <property type="match status" value="1"/>
</dbReference>
<keyword evidence="3 6" id="KW-0812">Transmembrane</keyword>
<dbReference type="Proteomes" id="UP001296873">
    <property type="component" value="Unassembled WGS sequence"/>
</dbReference>
<comment type="caution">
    <text evidence="7">The sequence shown here is derived from an EMBL/GenBank/DDBJ whole genome shotgun (WGS) entry which is preliminary data.</text>
</comment>
<evidence type="ECO:0000256" key="2">
    <source>
        <dbReference type="ARBA" id="ARBA00022475"/>
    </source>
</evidence>
<evidence type="ECO:0000256" key="3">
    <source>
        <dbReference type="ARBA" id="ARBA00022692"/>
    </source>
</evidence>
<dbReference type="Pfam" id="PF03739">
    <property type="entry name" value="LptF_LptG"/>
    <property type="match status" value="1"/>
</dbReference>
<dbReference type="NCBIfam" id="TIGR04408">
    <property type="entry name" value="LptG_lptG"/>
    <property type="match status" value="1"/>
</dbReference>
<proteinExistence type="predicted"/>
<feature type="transmembrane region" description="Helical" evidence="6">
    <location>
        <begin position="84"/>
        <end position="100"/>
    </location>
</feature>
<feature type="transmembrane region" description="Helical" evidence="6">
    <location>
        <begin position="120"/>
        <end position="138"/>
    </location>
</feature>
<accession>A0ABS1DIC2</accession>
<evidence type="ECO:0000256" key="5">
    <source>
        <dbReference type="ARBA" id="ARBA00023136"/>
    </source>
</evidence>
<evidence type="ECO:0000313" key="8">
    <source>
        <dbReference type="Proteomes" id="UP001296873"/>
    </source>
</evidence>
<dbReference type="EMBL" id="NRRL01000050">
    <property type="protein sequence ID" value="MBK1669488.1"/>
    <property type="molecule type" value="Genomic_DNA"/>
</dbReference>
<reference evidence="7 8" key="1">
    <citation type="journal article" date="2020" name="Microorganisms">
        <title>Osmotic Adaptation and Compatible Solute Biosynthesis of Phototrophic Bacteria as Revealed from Genome Analyses.</title>
        <authorList>
            <person name="Imhoff J.F."/>
            <person name="Rahn T."/>
            <person name="Kunzel S."/>
            <person name="Keller A."/>
            <person name="Neulinger S.C."/>
        </authorList>
    </citation>
    <scope>NUCLEOTIDE SEQUENCE [LARGE SCALE GENOMIC DNA]</scope>
    <source>
        <strain evidence="7 8">DSM 9895</strain>
    </source>
</reference>
<dbReference type="InterPro" id="IPR030923">
    <property type="entry name" value="LptG"/>
</dbReference>
<dbReference type="PANTHER" id="PTHR33529:SF2">
    <property type="entry name" value="LIPOPOLYSACCHARIDE EXPORT SYSTEM PERMEASE PROTEIN LPTG"/>
    <property type="match status" value="1"/>
</dbReference>
<evidence type="ECO:0000256" key="6">
    <source>
        <dbReference type="SAM" id="Phobius"/>
    </source>
</evidence>
<feature type="transmembrane region" description="Helical" evidence="6">
    <location>
        <begin position="296"/>
        <end position="315"/>
    </location>
</feature>
<sequence>MSVAAPQRRTLPRLGRGNLAPTLLIYLGRTFLTRFLVLFAGISAIVLLITTVDQLDQLASAKGASLLTAVQMALLKLPQLAQEVMAFAVLFAAMATFWRLTHTNELVVVRAAGVSVWQMIAPAVLIALLIGALTTTLLNPLSSVMLKRFEQLQARYTGDADATLSVSETGLWLRQANDGGRAVIHAQRVRQSDMTLFDVVVFRFDQADRFQSRIDADRARLADGRWILKDALLTEPGGDGTRRAQVAVPTDLTADKIYQSFSPPETISFWRLPEFIRLLENAGFAADPHRLQFHRLLAKPILFAGMVLLAAIFSLRQHRRGGVALTIFGGVLTGFGVFVLSNLVFAYGLSATFPVPIAAWTPSLIIVMLGAAGLMHLEDG</sequence>
<organism evidence="7 8">
    <name type="scientific">Rhodovibrio sodomensis</name>
    <dbReference type="NCBI Taxonomy" id="1088"/>
    <lineage>
        <taxon>Bacteria</taxon>
        <taxon>Pseudomonadati</taxon>
        <taxon>Pseudomonadota</taxon>
        <taxon>Alphaproteobacteria</taxon>
        <taxon>Rhodospirillales</taxon>
        <taxon>Rhodovibrionaceae</taxon>
        <taxon>Rhodovibrio</taxon>
    </lineage>
</organism>
<protein>
    <submittedName>
        <fullName evidence="7">LPS export ABC transporter permease LptG</fullName>
    </submittedName>
</protein>
<keyword evidence="4 6" id="KW-1133">Transmembrane helix</keyword>
<keyword evidence="5 6" id="KW-0472">Membrane</keyword>
<dbReference type="InterPro" id="IPR005495">
    <property type="entry name" value="LptG/LptF_permease"/>
</dbReference>
<name>A0ABS1DIC2_9PROT</name>
<dbReference type="RefSeq" id="WP_200341820.1">
    <property type="nucleotide sequence ID" value="NZ_NRRL01000050.1"/>
</dbReference>
<evidence type="ECO:0000256" key="1">
    <source>
        <dbReference type="ARBA" id="ARBA00004651"/>
    </source>
</evidence>
<feature type="transmembrane region" description="Helical" evidence="6">
    <location>
        <begin position="31"/>
        <end position="52"/>
    </location>
</feature>